<keyword evidence="2" id="KW-1185">Reference proteome</keyword>
<dbReference type="OrthoDB" id="2939377at2"/>
<gene>
    <name evidence="1" type="ORF">A6M13_12395</name>
</gene>
<protein>
    <submittedName>
        <fullName evidence="1">Uncharacterized protein</fullName>
    </submittedName>
</protein>
<dbReference type="AlphaFoldDB" id="A0A1C0YI10"/>
<evidence type="ECO:0000313" key="2">
    <source>
        <dbReference type="Proteomes" id="UP000093199"/>
    </source>
</evidence>
<comment type="caution">
    <text evidence="1">The sequence shown here is derived from an EMBL/GenBank/DDBJ whole genome shotgun (WGS) entry which is preliminary data.</text>
</comment>
<accession>A0A1C0YI10</accession>
<dbReference type="RefSeq" id="WP_066544346.1">
    <property type="nucleotide sequence ID" value="NZ_MASJ01000008.1"/>
</dbReference>
<dbReference type="Proteomes" id="UP000093199">
    <property type="component" value="Unassembled WGS sequence"/>
</dbReference>
<evidence type="ECO:0000313" key="1">
    <source>
        <dbReference type="EMBL" id="OCS86753.1"/>
    </source>
</evidence>
<dbReference type="EMBL" id="MASJ01000008">
    <property type="protein sequence ID" value="OCS86753.1"/>
    <property type="molecule type" value="Genomic_DNA"/>
</dbReference>
<reference evidence="1 2" key="1">
    <citation type="submission" date="2016-07" db="EMBL/GenBank/DDBJ databases">
        <title>Caryophanon tenue genome sequencing.</title>
        <authorList>
            <person name="Verma A."/>
            <person name="Pal Y."/>
            <person name="Krishnamurthi S."/>
        </authorList>
    </citation>
    <scope>NUCLEOTIDE SEQUENCE [LARGE SCALE GENOMIC DNA]</scope>
    <source>
        <strain evidence="1 2">DSM 14152</strain>
    </source>
</reference>
<sequence>MTYYYYIAANIPLDAHTYNEHIFSLMPCEEHIKGFTLPIQLEINNGLSKKRQAQSLLNFLYAQTASYESCTIEIAHLLNSNHEPYRITQNTTVDLHTIQSADALLLQVGQLLTIRKVPVVS</sequence>
<name>A0A1C0YI10_9BACL</name>
<dbReference type="STRING" id="33978.A6M13_12395"/>
<proteinExistence type="predicted"/>
<organism evidence="1 2">
    <name type="scientific">Caryophanon tenue</name>
    <dbReference type="NCBI Taxonomy" id="33978"/>
    <lineage>
        <taxon>Bacteria</taxon>
        <taxon>Bacillati</taxon>
        <taxon>Bacillota</taxon>
        <taxon>Bacilli</taxon>
        <taxon>Bacillales</taxon>
        <taxon>Caryophanaceae</taxon>
        <taxon>Caryophanon</taxon>
    </lineage>
</organism>